<dbReference type="Proteomes" id="UP000015105">
    <property type="component" value="Chromosome 6D"/>
</dbReference>
<reference evidence="1" key="5">
    <citation type="journal article" date="2021" name="G3 (Bethesda)">
        <title>Aegilops tauschii genome assembly Aet v5.0 features greater sequence contiguity and improved annotation.</title>
        <authorList>
            <person name="Wang L."/>
            <person name="Zhu T."/>
            <person name="Rodriguez J.C."/>
            <person name="Deal K.R."/>
            <person name="Dubcovsky J."/>
            <person name="McGuire P.E."/>
            <person name="Lux T."/>
            <person name="Spannagl M."/>
            <person name="Mayer K.F.X."/>
            <person name="Baldrich P."/>
            <person name="Meyers B.C."/>
            <person name="Huo N."/>
            <person name="Gu Y.Q."/>
            <person name="Zhou H."/>
            <person name="Devos K.M."/>
            <person name="Bennetzen J.L."/>
            <person name="Unver T."/>
            <person name="Budak H."/>
            <person name="Gulick P.J."/>
            <person name="Galiba G."/>
            <person name="Kalapos B."/>
            <person name="Nelson D.R."/>
            <person name="Li P."/>
            <person name="You F.M."/>
            <person name="Luo M.C."/>
            <person name="Dvorak J."/>
        </authorList>
    </citation>
    <scope>NUCLEOTIDE SEQUENCE [LARGE SCALE GENOMIC DNA]</scope>
    <source>
        <strain evidence="1">cv. AL8/78</strain>
    </source>
</reference>
<proteinExistence type="predicted"/>
<keyword evidence="2" id="KW-1185">Reference proteome</keyword>
<reference evidence="1" key="4">
    <citation type="submission" date="2019-03" db="UniProtKB">
        <authorList>
            <consortium name="EnsemblPlants"/>
        </authorList>
    </citation>
    <scope>IDENTIFICATION</scope>
</reference>
<dbReference type="SUPFAM" id="SSF56219">
    <property type="entry name" value="DNase I-like"/>
    <property type="match status" value="1"/>
</dbReference>
<reference evidence="2" key="1">
    <citation type="journal article" date="2014" name="Science">
        <title>Ancient hybridizations among the ancestral genomes of bread wheat.</title>
        <authorList>
            <consortium name="International Wheat Genome Sequencing Consortium,"/>
            <person name="Marcussen T."/>
            <person name="Sandve S.R."/>
            <person name="Heier L."/>
            <person name="Spannagl M."/>
            <person name="Pfeifer M."/>
            <person name="Jakobsen K.S."/>
            <person name="Wulff B.B."/>
            <person name="Steuernagel B."/>
            <person name="Mayer K.F."/>
            <person name="Olsen O.A."/>
        </authorList>
    </citation>
    <scope>NUCLEOTIDE SEQUENCE [LARGE SCALE GENOMIC DNA]</scope>
    <source>
        <strain evidence="2">cv. AL8/78</strain>
    </source>
</reference>
<accession>A0A453N2K8</accession>
<sequence>IGQFALTAKVTLAGNLTSFWLTTVYGPADDASKDAFLAELARTAPPPSEPWLINGDFNLIYKARDKNNQNLNRRLMGRFRTAIDGAGLRQI</sequence>
<dbReference type="InterPro" id="IPR036691">
    <property type="entry name" value="Endo/exonu/phosph_ase_sf"/>
</dbReference>
<evidence type="ECO:0008006" key="3">
    <source>
        <dbReference type="Google" id="ProtNLM"/>
    </source>
</evidence>
<organism evidence="1 2">
    <name type="scientific">Aegilops tauschii subsp. strangulata</name>
    <name type="common">Goatgrass</name>
    <dbReference type="NCBI Taxonomy" id="200361"/>
    <lineage>
        <taxon>Eukaryota</taxon>
        <taxon>Viridiplantae</taxon>
        <taxon>Streptophyta</taxon>
        <taxon>Embryophyta</taxon>
        <taxon>Tracheophyta</taxon>
        <taxon>Spermatophyta</taxon>
        <taxon>Magnoliopsida</taxon>
        <taxon>Liliopsida</taxon>
        <taxon>Poales</taxon>
        <taxon>Poaceae</taxon>
        <taxon>BOP clade</taxon>
        <taxon>Pooideae</taxon>
        <taxon>Triticodae</taxon>
        <taxon>Triticeae</taxon>
        <taxon>Triticinae</taxon>
        <taxon>Aegilops</taxon>
    </lineage>
</organism>
<dbReference type="Gene3D" id="3.60.10.10">
    <property type="entry name" value="Endonuclease/exonuclease/phosphatase"/>
    <property type="match status" value="1"/>
</dbReference>
<dbReference type="EnsemblPlants" id="AET6Gv20196100.1">
    <property type="protein sequence ID" value="AET6Gv20196100.1"/>
    <property type="gene ID" value="AET6Gv20196100"/>
</dbReference>
<reference evidence="2" key="2">
    <citation type="journal article" date="2017" name="Nat. Plants">
        <title>The Aegilops tauschii genome reveals multiple impacts of transposons.</title>
        <authorList>
            <person name="Zhao G."/>
            <person name="Zou C."/>
            <person name="Li K."/>
            <person name="Wang K."/>
            <person name="Li T."/>
            <person name="Gao L."/>
            <person name="Zhang X."/>
            <person name="Wang H."/>
            <person name="Yang Z."/>
            <person name="Liu X."/>
            <person name="Jiang W."/>
            <person name="Mao L."/>
            <person name="Kong X."/>
            <person name="Jiao Y."/>
            <person name="Jia J."/>
        </authorList>
    </citation>
    <scope>NUCLEOTIDE SEQUENCE [LARGE SCALE GENOMIC DNA]</scope>
    <source>
        <strain evidence="2">cv. AL8/78</strain>
    </source>
</reference>
<reference evidence="1" key="3">
    <citation type="journal article" date="2017" name="Nature">
        <title>Genome sequence of the progenitor of the wheat D genome Aegilops tauschii.</title>
        <authorList>
            <person name="Luo M.C."/>
            <person name="Gu Y.Q."/>
            <person name="Puiu D."/>
            <person name="Wang H."/>
            <person name="Twardziok S.O."/>
            <person name="Deal K.R."/>
            <person name="Huo N."/>
            <person name="Zhu T."/>
            <person name="Wang L."/>
            <person name="Wang Y."/>
            <person name="McGuire P.E."/>
            <person name="Liu S."/>
            <person name="Long H."/>
            <person name="Ramasamy R.K."/>
            <person name="Rodriguez J.C."/>
            <person name="Van S.L."/>
            <person name="Yuan L."/>
            <person name="Wang Z."/>
            <person name="Xia Z."/>
            <person name="Xiao L."/>
            <person name="Anderson O.D."/>
            <person name="Ouyang S."/>
            <person name="Liang Y."/>
            <person name="Zimin A.V."/>
            <person name="Pertea G."/>
            <person name="Qi P."/>
            <person name="Bennetzen J.L."/>
            <person name="Dai X."/>
            <person name="Dawson M.W."/>
            <person name="Muller H.G."/>
            <person name="Kugler K."/>
            <person name="Rivarola-Duarte L."/>
            <person name="Spannagl M."/>
            <person name="Mayer K.F.X."/>
            <person name="Lu F.H."/>
            <person name="Bevan M.W."/>
            <person name="Leroy P."/>
            <person name="Li P."/>
            <person name="You F.M."/>
            <person name="Sun Q."/>
            <person name="Liu Z."/>
            <person name="Lyons E."/>
            <person name="Wicker T."/>
            <person name="Salzberg S.L."/>
            <person name="Devos K.M."/>
            <person name="Dvorak J."/>
        </authorList>
    </citation>
    <scope>NUCLEOTIDE SEQUENCE [LARGE SCALE GENOMIC DNA]</scope>
    <source>
        <strain evidence="1">cv. AL8/78</strain>
    </source>
</reference>
<name>A0A453N2K8_AEGTS</name>
<dbReference type="Gramene" id="AET6Gv20196100.1">
    <property type="protein sequence ID" value="AET6Gv20196100.1"/>
    <property type="gene ID" value="AET6Gv20196100"/>
</dbReference>
<dbReference type="STRING" id="200361.A0A453N2K8"/>
<protein>
    <recommendedName>
        <fullName evidence="3">Endonuclease/exonuclease/phosphatase domain-containing protein</fullName>
    </recommendedName>
</protein>
<evidence type="ECO:0000313" key="1">
    <source>
        <dbReference type="EnsemblPlants" id="AET6Gv20196100.1"/>
    </source>
</evidence>
<evidence type="ECO:0000313" key="2">
    <source>
        <dbReference type="Proteomes" id="UP000015105"/>
    </source>
</evidence>
<dbReference type="AlphaFoldDB" id="A0A453N2K8"/>